<reference evidence="2 3" key="1">
    <citation type="submission" date="2014-09" db="EMBL/GenBank/DDBJ databases">
        <authorList>
            <person name="Regsiter A."/>
        </authorList>
    </citation>
    <scope>NUCLEOTIDE SEQUENCE [LARGE SCALE GENOMIC DNA]</scope>
</reference>
<feature type="compositionally biased region" description="Low complexity" evidence="1">
    <location>
        <begin position="104"/>
        <end position="119"/>
    </location>
</feature>
<dbReference type="AlphaFoldDB" id="A0A0U5FE00"/>
<proteinExistence type="predicted"/>
<sequence length="195" mass="21344">MQPRRSEISSIAARRRSSPRMRRLRARRGGSCCCWLGSRLSPAWWAASLAPSWPGCKAQGRASPVGARRDAEQRPGGWPPQGWPAQVRVRPRFVHGRRQRRRPGPSGVPLAPPGAGEAVGEGWADLPIAERPRLVHGARPQGPPVGGSARRRRSVGQGWTSRLSRRRTCIRTGAPTRTPAAPEPRRAGSIFCELL</sequence>
<keyword evidence="3" id="KW-1185">Reference proteome</keyword>
<dbReference type="Proteomes" id="UP000052230">
    <property type="component" value="Unassembled WGS sequence"/>
</dbReference>
<organism evidence="2 3">
    <name type="scientific">Xanthomonas citri pv. citri</name>
    <dbReference type="NCBI Taxonomy" id="611301"/>
    <lineage>
        <taxon>Bacteria</taxon>
        <taxon>Pseudomonadati</taxon>
        <taxon>Pseudomonadota</taxon>
        <taxon>Gammaproteobacteria</taxon>
        <taxon>Lysobacterales</taxon>
        <taxon>Lysobacteraceae</taxon>
        <taxon>Xanthomonas</taxon>
    </lineage>
</organism>
<gene>
    <name evidence="2" type="ORF">XAC3562_1810009</name>
</gene>
<accession>A0A0U5FE00</accession>
<evidence type="ECO:0000313" key="2">
    <source>
        <dbReference type="EMBL" id="CEG15285.1"/>
    </source>
</evidence>
<feature type="region of interest" description="Disordered" evidence="1">
    <location>
        <begin position="1"/>
        <end position="22"/>
    </location>
</feature>
<feature type="region of interest" description="Disordered" evidence="1">
    <location>
        <begin position="60"/>
        <end position="119"/>
    </location>
</feature>
<protein>
    <submittedName>
        <fullName evidence="2">Uncharacterized protein</fullName>
    </submittedName>
</protein>
<feature type="compositionally biased region" description="Basic residues" evidence="1">
    <location>
        <begin position="13"/>
        <end position="22"/>
    </location>
</feature>
<feature type="region of interest" description="Disordered" evidence="1">
    <location>
        <begin position="132"/>
        <end position="188"/>
    </location>
</feature>
<evidence type="ECO:0000256" key="1">
    <source>
        <dbReference type="SAM" id="MobiDB-lite"/>
    </source>
</evidence>
<feature type="compositionally biased region" description="Low complexity" evidence="1">
    <location>
        <begin position="171"/>
        <end position="180"/>
    </location>
</feature>
<feature type="compositionally biased region" description="Basic residues" evidence="1">
    <location>
        <begin position="89"/>
        <end position="103"/>
    </location>
</feature>
<comment type="caution">
    <text evidence="2">The sequence shown here is derived from an EMBL/GenBank/DDBJ whole genome shotgun (WGS) entry which is preliminary data.</text>
</comment>
<name>A0A0U5FE00_XANCI</name>
<dbReference type="EMBL" id="CCXZ01000092">
    <property type="protein sequence ID" value="CEG15285.1"/>
    <property type="molecule type" value="Genomic_DNA"/>
</dbReference>
<evidence type="ECO:0000313" key="3">
    <source>
        <dbReference type="Proteomes" id="UP000052230"/>
    </source>
</evidence>